<sequence>MKIRIVVLSSLLIITLAITAVFVIQQERERDGHWPWPLNGQIINNSNLIITVWDDDHGNYTLGAQQRSSKALDIDHALEPSTGRWCKLGAHTLIVNPDGRFANCSCYSLSKGRPCIQF</sequence>
<keyword evidence="2" id="KW-1185">Reference proteome</keyword>
<dbReference type="RefSeq" id="WP_180306153.1">
    <property type="nucleotide sequence ID" value="NZ_CP058952.1"/>
</dbReference>
<reference evidence="1 2" key="1">
    <citation type="journal article" date="2016" name="Int. J. Syst. Evol. Microbiol.">
        <title>Chitinibacter fontanus sp. nov., isolated from a spring.</title>
        <authorList>
            <person name="Sheu S.Y."/>
            <person name="Li Y.S."/>
            <person name="Young C.C."/>
            <person name="Chen W.M."/>
        </authorList>
    </citation>
    <scope>NUCLEOTIDE SEQUENCE [LARGE SCALE GENOMIC DNA]</scope>
    <source>
        <strain evidence="1 2">STM-7</strain>
    </source>
</reference>
<evidence type="ECO:0000313" key="2">
    <source>
        <dbReference type="Proteomes" id="UP000510822"/>
    </source>
</evidence>
<name>A0A7D5ZDI1_9NEIS</name>
<dbReference type="EMBL" id="CP058952">
    <property type="protein sequence ID" value="QLI82065.1"/>
    <property type="molecule type" value="Genomic_DNA"/>
</dbReference>
<accession>A0A7D5ZDI1</accession>
<protein>
    <submittedName>
        <fullName evidence="1">Uncharacterized protein</fullName>
    </submittedName>
</protein>
<dbReference type="Proteomes" id="UP000510822">
    <property type="component" value="Chromosome"/>
</dbReference>
<dbReference type="AlphaFoldDB" id="A0A7D5ZDI1"/>
<proteinExistence type="predicted"/>
<organism evidence="1 2">
    <name type="scientific">Chitinibacter fontanus</name>
    <dbReference type="NCBI Taxonomy" id="1737446"/>
    <lineage>
        <taxon>Bacteria</taxon>
        <taxon>Pseudomonadati</taxon>
        <taxon>Pseudomonadota</taxon>
        <taxon>Betaproteobacteria</taxon>
        <taxon>Neisseriales</taxon>
        <taxon>Chitinibacteraceae</taxon>
        <taxon>Chitinibacter</taxon>
    </lineage>
</organism>
<gene>
    <name evidence="1" type="ORF">HZU75_11295</name>
</gene>
<evidence type="ECO:0000313" key="1">
    <source>
        <dbReference type="EMBL" id="QLI82065.1"/>
    </source>
</evidence>
<dbReference type="KEGG" id="cfon:HZU75_11295"/>